<reference evidence="1 2" key="1">
    <citation type="submission" date="2013-11" db="EMBL/GenBank/DDBJ databases">
        <title>The Damaraland mole rat (Fukomys damarensis) genome and evolution of African mole rats.</title>
        <authorList>
            <person name="Gladyshev V.N."/>
            <person name="Fang X."/>
        </authorList>
    </citation>
    <scope>NUCLEOTIDE SEQUENCE [LARGE SCALE GENOMIC DNA]</scope>
    <source>
        <tissue evidence="1">Liver</tissue>
    </source>
</reference>
<keyword evidence="2" id="KW-1185">Reference proteome</keyword>
<evidence type="ECO:0000313" key="2">
    <source>
        <dbReference type="Proteomes" id="UP000028990"/>
    </source>
</evidence>
<evidence type="ECO:0000313" key="1">
    <source>
        <dbReference type="EMBL" id="KFO27642.1"/>
    </source>
</evidence>
<proteinExistence type="predicted"/>
<organism evidence="1 2">
    <name type="scientific">Fukomys damarensis</name>
    <name type="common">Damaraland mole rat</name>
    <name type="synonym">Cryptomys damarensis</name>
    <dbReference type="NCBI Taxonomy" id="885580"/>
    <lineage>
        <taxon>Eukaryota</taxon>
        <taxon>Metazoa</taxon>
        <taxon>Chordata</taxon>
        <taxon>Craniata</taxon>
        <taxon>Vertebrata</taxon>
        <taxon>Euteleostomi</taxon>
        <taxon>Mammalia</taxon>
        <taxon>Eutheria</taxon>
        <taxon>Euarchontoglires</taxon>
        <taxon>Glires</taxon>
        <taxon>Rodentia</taxon>
        <taxon>Hystricomorpha</taxon>
        <taxon>Bathyergidae</taxon>
        <taxon>Fukomys</taxon>
    </lineage>
</organism>
<dbReference type="AlphaFoldDB" id="A0A091D9A2"/>
<dbReference type="Proteomes" id="UP000028990">
    <property type="component" value="Unassembled WGS sequence"/>
</dbReference>
<accession>A0A091D9A2</accession>
<sequence>MKILKSIDYLLIEDLPLLRHGKEFTQVGNDTSERIMNSVKRSLSAALSSSACSKTSSKRDRISKELERGEMKSCTYFIPADAPGTSKLVTIRTNGDYKKKEALETTTTVPQSLAVTKPSRPFPEHSDNSLCHVCGWLSCVHSTSPGRRDSGPVKNVSESISSTHCLCLSIREGSLTARGSGTGPGLGIQHEV</sequence>
<name>A0A091D9A2_FUKDA</name>
<protein>
    <submittedName>
        <fullName evidence="1">Uncharacterized protein</fullName>
    </submittedName>
</protein>
<gene>
    <name evidence="1" type="ORF">H920_10958</name>
</gene>
<dbReference type="EMBL" id="KN122875">
    <property type="protein sequence ID" value="KFO27642.1"/>
    <property type="molecule type" value="Genomic_DNA"/>
</dbReference>